<name>A0A849BLC6_9ACTN</name>
<sequence>MPDSQTPGVPKYLQLVRREARMHSGQVSELANLTRALNEARRRGGRSGVGERITDNTLVRVAVDLLLQDPQRLRGTTEDELRASVGLPPLGQDTQDQR</sequence>
<proteinExistence type="predicted"/>
<reference evidence="2 3" key="1">
    <citation type="submission" date="2020-05" db="EMBL/GenBank/DDBJ databases">
        <title>MicrobeNet Type strains.</title>
        <authorList>
            <person name="Nicholson A.C."/>
        </authorList>
    </citation>
    <scope>NUCLEOTIDE SEQUENCE [LARGE SCALE GENOMIC DNA]</scope>
    <source>
        <strain evidence="2 3">JCM 14547</strain>
    </source>
</reference>
<evidence type="ECO:0000256" key="1">
    <source>
        <dbReference type="SAM" id="MobiDB-lite"/>
    </source>
</evidence>
<dbReference type="Proteomes" id="UP000555552">
    <property type="component" value="Unassembled WGS sequence"/>
</dbReference>
<dbReference type="AlphaFoldDB" id="A0A849BLC6"/>
<keyword evidence="3" id="KW-1185">Reference proteome</keyword>
<protein>
    <submittedName>
        <fullName evidence="2">Uncharacterized protein</fullName>
    </submittedName>
</protein>
<gene>
    <name evidence="2" type="ORF">HLB09_02005</name>
</gene>
<organism evidence="2 3">
    <name type="scientific">Pseudokineococcus marinus</name>
    <dbReference type="NCBI Taxonomy" id="351215"/>
    <lineage>
        <taxon>Bacteria</taxon>
        <taxon>Bacillati</taxon>
        <taxon>Actinomycetota</taxon>
        <taxon>Actinomycetes</taxon>
        <taxon>Kineosporiales</taxon>
        <taxon>Kineosporiaceae</taxon>
        <taxon>Pseudokineococcus</taxon>
    </lineage>
</organism>
<feature type="region of interest" description="Disordered" evidence="1">
    <location>
        <begin position="74"/>
        <end position="98"/>
    </location>
</feature>
<dbReference type="EMBL" id="JABEMA010000010">
    <property type="protein sequence ID" value="NNH21877.1"/>
    <property type="molecule type" value="Genomic_DNA"/>
</dbReference>
<evidence type="ECO:0000313" key="3">
    <source>
        <dbReference type="Proteomes" id="UP000555552"/>
    </source>
</evidence>
<evidence type="ECO:0000313" key="2">
    <source>
        <dbReference type="EMBL" id="NNH21877.1"/>
    </source>
</evidence>
<comment type="caution">
    <text evidence="2">The sequence shown here is derived from an EMBL/GenBank/DDBJ whole genome shotgun (WGS) entry which is preliminary data.</text>
</comment>
<accession>A0A849BLC6</accession>